<evidence type="ECO:0000256" key="2">
    <source>
        <dbReference type="SAM" id="Phobius"/>
    </source>
</evidence>
<evidence type="ECO:0000256" key="1">
    <source>
        <dbReference type="SAM" id="MobiDB-lite"/>
    </source>
</evidence>
<keyword evidence="2" id="KW-0472">Membrane</keyword>
<sequence length="328" mass="36391">MKMPKIKYSLLFMKSDCKGITLIETIIAMAIALVVLLISFSVFSFGNNTFRNGVNQYDIQSDVRMAADYIQNHVRYATFLKLIDTPTFNEFQEFDEGDAVELMEIKRNLEYIYFDDNHQLNHLVYDTSSDTYNLLRFKSSYTLPGSIIVPDNHMIHIQVDADDRNASYQLAYKINLPNMQLANHAIEADGSKGILFSKNTELIGLISGEVGSGGGSEEGSDHDDEETSENQTISNALIGGVPKPVHNATPVTVFETTQYTSTVSWHPNPFDDSGKFKNNTAYRATIIITPKTGYTISGIPLNFFVVTGASSTTNQSNANTIIADFPST</sequence>
<organism evidence="3 4">
    <name type="scientific">Anoxynatronum sibiricum</name>
    <dbReference type="NCBI Taxonomy" id="210623"/>
    <lineage>
        <taxon>Bacteria</taxon>
        <taxon>Bacillati</taxon>
        <taxon>Bacillota</taxon>
        <taxon>Clostridia</taxon>
        <taxon>Eubacteriales</taxon>
        <taxon>Clostridiaceae</taxon>
        <taxon>Anoxynatronum</taxon>
    </lineage>
</organism>
<dbReference type="Proteomes" id="UP001407405">
    <property type="component" value="Unassembled WGS sequence"/>
</dbReference>
<evidence type="ECO:0000313" key="4">
    <source>
        <dbReference type="Proteomes" id="UP001407405"/>
    </source>
</evidence>
<proteinExistence type="predicted"/>
<feature type="compositionally biased region" description="Acidic residues" evidence="1">
    <location>
        <begin position="218"/>
        <end position="228"/>
    </location>
</feature>
<accession>A0ABU9VQ29</accession>
<keyword evidence="2" id="KW-0812">Transmembrane</keyword>
<dbReference type="PROSITE" id="PS00409">
    <property type="entry name" value="PROKAR_NTER_METHYL"/>
    <property type="match status" value="1"/>
</dbReference>
<feature type="region of interest" description="Disordered" evidence="1">
    <location>
        <begin position="207"/>
        <end position="230"/>
    </location>
</feature>
<gene>
    <name evidence="3" type="ORF">AAIG11_02275</name>
</gene>
<reference evidence="3 4" key="1">
    <citation type="submission" date="2024-04" db="EMBL/GenBank/DDBJ databases">
        <title>Genome sequencing and metabolic network reconstruction of aminoacids and betaine degradation by Anoxynatronum sibiricum.</title>
        <authorList>
            <person name="Detkova E.N."/>
            <person name="Boltjanskaja Y.V."/>
            <person name="Mardanov A.V."/>
            <person name="Kevbrin V."/>
        </authorList>
    </citation>
    <scope>NUCLEOTIDE SEQUENCE [LARGE SCALE GENOMIC DNA]</scope>
    <source>
        <strain evidence="3 4">Z-7981</strain>
    </source>
</reference>
<dbReference type="InterPro" id="IPR012902">
    <property type="entry name" value="N_methyl_site"/>
</dbReference>
<dbReference type="Pfam" id="PF07963">
    <property type="entry name" value="N_methyl"/>
    <property type="match status" value="1"/>
</dbReference>
<keyword evidence="2" id="KW-1133">Transmembrane helix</keyword>
<evidence type="ECO:0000313" key="3">
    <source>
        <dbReference type="EMBL" id="MEN1759288.1"/>
    </source>
</evidence>
<dbReference type="RefSeq" id="WP_343184661.1">
    <property type="nucleotide sequence ID" value="NZ_JBCITM010000002.1"/>
</dbReference>
<protein>
    <submittedName>
        <fullName evidence="3">Prepilin-type N-terminal cleavage/methylation domain-containing protein</fullName>
    </submittedName>
</protein>
<dbReference type="EMBL" id="JBCITM010000002">
    <property type="protein sequence ID" value="MEN1759288.1"/>
    <property type="molecule type" value="Genomic_DNA"/>
</dbReference>
<name>A0ABU9VQ29_9CLOT</name>
<comment type="caution">
    <text evidence="3">The sequence shown here is derived from an EMBL/GenBank/DDBJ whole genome shotgun (WGS) entry which is preliminary data.</text>
</comment>
<keyword evidence="4" id="KW-1185">Reference proteome</keyword>
<feature type="transmembrane region" description="Helical" evidence="2">
    <location>
        <begin position="21"/>
        <end position="46"/>
    </location>
</feature>